<reference evidence="3" key="1">
    <citation type="submission" date="2022-12" db="EMBL/GenBank/DDBJ databases">
        <authorList>
            <person name="Krivoruchko A.V."/>
            <person name="Elkin A."/>
        </authorList>
    </citation>
    <scope>NUCLEOTIDE SEQUENCE</scope>
    <source>
        <strain evidence="3">IEGM 1388</strain>
    </source>
</reference>
<gene>
    <name evidence="3" type="ORF">O4213_24330</name>
</gene>
<feature type="transmembrane region" description="Helical" evidence="2">
    <location>
        <begin position="6"/>
        <end position="27"/>
    </location>
</feature>
<organism evidence="3 4">
    <name type="scientific">Gordonia rubripertincta</name>
    <name type="common">Rhodococcus corallinus</name>
    <dbReference type="NCBI Taxonomy" id="36822"/>
    <lineage>
        <taxon>Bacteria</taxon>
        <taxon>Bacillati</taxon>
        <taxon>Actinomycetota</taxon>
        <taxon>Actinomycetes</taxon>
        <taxon>Mycobacteriales</taxon>
        <taxon>Gordoniaceae</taxon>
        <taxon>Gordonia</taxon>
    </lineage>
</organism>
<feature type="compositionally biased region" description="Polar residues" evidence="1">
    <location>
        <begin position="214"/>
        <end position="226"/>
    </location>
</feature>
<keyword evidence="2" id="KW-0472">Membrane</keyword>
<dbReference type="RefSeq" id="WP_301573785.1">
    <property type="nucleotide sequence ID" value="NZ_JAPWIE010000008.1"/>
</dbReference>
<feature type="region of interest" description="Disordered" evidence="1">
    <location>
        <begin position="206"/>
        <end position="226"/>
    </location>
</feature>
<evidence type="ECO:0000256" key="1">
    <source>
        <dbReference type="SAM" id="MobiDB-lite"/>
    </source>
</evidence>
<evidence type="ECO:0000256" key="2">
    <source>
        <dbReference type="SAM" id="Phobius"/>
    </source>
</evidence>
<name>A0ABT4N1J8_GORRU</name>
<evidence type="ECO:0000313" key="3">
    <source>
        <dbReference type="EMBL" id="MCZ4553137.1"/>
    </source>
</evidence>
<proteinExistence type="predicted"/>
<dbReference type="EMBL" id="JAPWIE010000008">
    <property type="protein sequence ID" value="MCZ4553137.1"/>
    <property type="molecule type" value="Genomic_DNA"/>
</dbReference>
<keyword evidence="2" id="KW-0812">Transmembrane</keyword>
<dbReference type="Proteomes" id="UP001067235">
    <property type="component" value="Unassembled WGS sequence"/>
</dbReference>
<comment type="caution">
    <text evidence="3">The sequence shown here is derived from an EMBL/GenBank/DDBJ whole genome shotgun (WGS) entry which is preliminary data.</text>
</comment>
<sequence length="226" mass="24893">MGWILLIVMAIAVAVLAVVVCALWLRIDIDDAMGSGRNLELIIDPAPHPIFPPGATEAVRDITVAVTALGPGLWFDLEGSLTQYDGTIVADLWPGQTLTATGQPITVTRRVDDSQIAALYVVITWKQPTRTGPRPQALRAPLNPIIDYQPLTTAIDARPEAAPAIPIRQYPIDEFYWHPAHHLRSRYQQLSPRWWLPGAGVSKPLGAWRPRPQATYNNTQTPGLPH</sequence>
<keyword evidence="4" id="KW-1185">Reference proteome</keyword>
<accession>A0ABT4N1J8</accession>
<evidence type="ECO:0000313" key="4">
    <source>
        <dbReference type="Proteomes" id="UP001067235"/>
    </source>
</evidence>
<keyword evidence="2" id="KW-1133">Transmembrane helix</keyword>
<protein>
    <submittedName>
        <fullName evidence="3">Uncharacterized protein</fullName>
    </submittedName>
</protein>